<evidence type="ECO:0000256" key="10">
    <source>
        <dbReference type="ARBA" id="ARBA00023008"/>
    </source>
</evidence>
<dbReference type="Pfam" id="PF07732">
    <property type="entry name" value="Cu-oxidase_3"/>
    <property type="match status" value="1"/>
</dbReference>
<dbReference type="CDD" id="cd13849">
    <property type="entry name" value="CuRO_1_LCC_plant"/>
    <property type="match status" value="1"/>
</dbReference>
<comment type="cofactor">
    <cofactor evidence="13">
        <name>Cu cation</name>
        <dbReference type="ChEBI" id="CHEBI:23378"/>
    </cofactor>
    <text evidence="13">Binds 4 Cu cations per monomer.</text>
</comment>
<dbReference type="CDD" id="cd13875">
    <property type="entry name" value="CuRO_2_LCC_plant"/>
    <property type="match status" value="1"/>
</dbReference>
<evidence type="ECO:0000259" key="14">
    <source>
        <dbReference type="Pfam" id="PF00394"/>
    </source>
</evidence>
<dbReference type="PANTHER" id="PTHR11709:SF324">
    <property type="entry name" value="LACCASE-6"/>
    <property type="match status" value="1"/>
</dbReference>
<evidence type="ECO:0000313" key="18">
    <source>
        <dbReference type="RefSeq" id="XP_027773123.1"/>
    </source>
</evidence>
<keyword evidence="12 13" id="KW-0439">Lignin degradation</keyword>
<proteinExistence type="inferred from homology"/>
<keyword evidence="17" id="KW-1185">Reference proteome</keyword>
<comment type="catalytic activity">
    <reaction evidence="1 13">
        <text>4 hydroquinone + O2 = 4 benzosemiquinone + 2 H2O</text>
        <dbReference type="Rhea" id="RHEA:11276"/>
        <dbReference type="ChEBI" id="CHEBI:15377"/>
        <dbReference type="ChEBI" id="CHEBI:15379"/>
        <dbReference type="ChEBI" id="CHEBI:17594"/>
        <dbReference type="ChEBI" id="CHEBI:17977"/>
        <dbReference type="EC" id="1.10.3.2"/>
    </reaction>
</comment>
<keyword evidence="7 13" id="KW-0479">Metal-binding</keyword>
<evidence type="ECO:0000256" key="4">
    <source>
        <dbReference type="ARBA" id="ARBA00012297"/>
    </source>
</evidence>
<dbReference type="InterPro" id="IPR033138">
    <property type="entry name" value="Cu_oxidase_CS"/>
</dbReference>
<keyword evidence="11" id="KW-0325">Glycoprotein</keyword>
<dbReference type="InterPro" id="IPR034285">
    <property type="entry name" value="CuRO_2_LCC"/>
</dbReference>
<feature type="domain" description="Plastocyanin-like" evidence="16">
    <location>
        <begin position="46"/>
        <end position="160"/>
    </location>
</feature>
<protein>
    <recommendedName>
        <fullName evidence="4 13">Laccase</fullName>
        <ecNumber evidence="4 13">1.10.3.2</ecNumber>
    </recommendedName>
    <alternativeName>
        <fullName evidence="13">Benzenediol:oxygen oxidoreductase</fullName>
    </alternativeName>
    <alternativeName>
        <fullName evidence="13">Diphenol oxidase</fullName>
    </alternativeName>
    <alternativeName>
        <fullName evidence="13">Urishiol oxidase</fullName>
    </alternativeName>
</protein>
<dbReference type="InterPro" id="IPR034289">
    <property type="entry name" value="CuRO_3_LCC"/>
</dbReference>
<dbReference type="PANTHER" id="PTHR11709">
    <property type="entry name" value="MULTI-COPPER OXIDASE"/>
    <property type="match status" value="1"/>
</dbReference>
<evidence type="ECO:0000256" key="7">
    <source>
        <dbReference type="ARBA" id="ARBA00022723"/>
    </source>
</evidence>
<dbReference type="NCBIfam" id="TIGR03389">
    <property type="entry name" value="laccase"/>
    <property type="match status" value="1"/>
</dbReference>
<reference evidence="17" key="1">
    <citation type="journal article" date="2014" name="Nat. Genet.">
        <title>The genome of the stress-tolerant wild tomato species Solanum pennellii.</title>
        <authorList>
            <person name="Bolger A."/>
            <person name="Scossa F."/>
            <person name="Bolger M.E."/>
            <person name="Lanz C."/>
            <person name="Maumus F."/>
            <person name="Tohge T."/>
            <person name="Quesneville H."/>
            <person name="Alseekh S."/>
            <person name="Sorensen I."/>
            <person name="Lichtenstein G."/>
            <person name="Fich E.A."/>
            <person name="Conte M."/>
            <person name="Keller H."/>
            <person name="Schneeberger K."/>
            <person name="Schwacke R."/>
            <person name="Ofner I."/>
            <person name="Vrebalov J."/>
            <person name="Xu Y."/>
            <person name="Osorio S."/>
            <person name="Aflitos S.A."/>
            <person name="Schijlen E."/>
            <person name="Jimenez-Gomez J.M."/>
            <person name="Ryngajllo M."/>
            <person name="Kimura S."/>
            <person name="Kumar R."/>
            <person name="Koenig D."/>
            <person name="Headland L.R."/>
            <person name="Maloof J.N."/>
            <person name="Sinha N."/>
            <person name="van Ham R.C."/>
            <person name="Lankhorst R.K."/>
            <person name="Mao L."/>
            <person name="Vogel A."/>
            <person name="Arsova B."/>
            <person name="Panstruga R."/>
            <person name="Fei Z."/>
            <person name="Rose J.K."/>
            <person name="Zamir D."/>
            <person name="Carrari F."/>
            <person name="Giovannoni J.J."/>
            <person name="Weigel D."/>
            <person name="Usadel B."/>
            <person name="Fernie A.R."/>
        </authorList>
    </citation>
    <scope>NUCLEOTIDE SEQUENCE [LARGE SCALE GENOMIC DNA]</scope>
    <source>
        <strain evidence="17">cv. LA0716</strain>
    </source>
</reference>
<dbReference type="InterPro" id="IPR045087">
    <property type="entry name" value="Cu-oxidase_fam"/>
</dbReference>
<dbReference type="InterPro" id="IPR002355">
    <property type="entry name" value="Cu_oxidase_Cu_BS"/>
</dbReference>
<evidence type="ECO:0000259" key="15">
    <source>
        <dbReference type="Pfam" id="PF07731"/>
    </source>
</evidence>
<dbReference type="InterPro" id="IPR017761">
    <property type="entry name" value="Laccase"/>
</dbReference>
<evidence type="ECO:0000313" key="17">
    <source>
        <dbReference type="Proteomes" id="UP000694930"/>
    </source>
</evidence>
<evidence type="ECO:0000256" key="5">
    <source>
        <dbReference type="ARBA" id="ARBA00022523"/>
    </source>
</evidence>
<evidence type="ECO:0000256" key="9">
    <source>
        <dbReference type="ARBA" id="ARBA00023002"/>
    </source>
</evidence>
<evidence type="ECO:0000256" key="1">
    <source>
        <dbReference type="ARBA" id="ARBA00000349"/>
    </source>
</evidence>
<evidence type="ECO:0000256" key="6">
    <source>
        <dbReference type="ARBA" id="ARBA00022525"/>
    </source>
</evidence>
<dbReference type="InterPro" id="IPR011707">
    <property type="entry name" value="Cu-oxidase-like_N"/>
</dbReference>
<dbReference type="GeneID" id="107018570"/>
<evidence type="ECO:0000256" key="12">
    <source>
        <dbReference type="ARBA" id="ARBA00023185"/>
    </source>
</evidence>
<evidence type="ECO:0000256" key="11">
    <source>
        <dbReference type="ARBA" id="ARBA00023180"/>
    </source>
</evidence>
<evidence type="ECO:0000259" key="16">
    <source>
        <dbReference type="Pfam" id="PF07732"/>
    </source>
</evidence>
<comment type="similarity">
    <text evidence="3 13">Belongs to the multicopper oxidase family.</text>
</comment>
<evidence type="ECO:0000256" key="13">
    <source>
        <dbReference type="RuleBase" id="RU361119"/>
    </source>
</evidence>
<comment type="function">
    <text evidence="13">Lignin degradation and detoxification of lignin-derived products.</text>
</comment>
<keyword evidence="9 13" id="KW-0560">Oxidoreductase</keyword>
<dbReference type="InterPro" id="IPR011706">
    <property type="entry name" value="Cu-oxidase_C"/>
</dbReference>
<feature type="signal peptide" evidence="13">
    <location>
        <begin position="1"/>
        <end position="28"/>
    </location>
</feature>
<dbReference type="CDD" id="cd13897">
    <property type="entry name" value="CuRO_3_LCC_plant"/>
    <property type="match status" value="1"/>
</dbReference>
<dbReference type="RefSeq" id="XP_027773123.1">
    <property type="nucleotide sequence ID" value="XM_027917322.1"/>
</dbReference>
<reference evidence="18" key="2">
    <citation type="submission" date="2025-08" db="UniProtKB">
        <authorList>
            <consortium name="RefSeq"/>
        </authorList>
    </citation>
    <scope>IDENTIFICATION</scope>
</reference>
<dbReference type="PROSITE" id="PS00080">
    <property type="entry name" value="MULTICOPPER_OXIDASE2"/>
    <property type="match status" value="1"/>
</dbReference>
<dbReference type="InterPro" id="IPR008972">
    <property type="entry name" value="Cupredoxin"/>
</dbReference>
<gene>
    <name evidence="18" type="primary">LOC107018570</name>
</gene>
<name>A0ABM1VBK5_SOLPN</name>
<dbReference type="Pfam" id="PF00394">
    <property type="entry name" value="Cu-oxidase"/>
    <property type="match status" value="1"/>
</dbReference>
<keyword evidence="5 13" id="KW-0052">Apoplast</keyword>
<organism evidence="17 18">
    <name type="scientific">Solanum pennellii</name>
    <name type="common">Tomato</name>
    <name type="synonym">Lycopersicon pennellii</name>
    <dbReference type="NCBI Taxonomy" id="28526"/>
    <lineage>
        <taxon>Eukaryota</taxon>
        <taxon>Viridiplantae</taxon>
        <taxon>Streptophyta</taxon>
        <taxon>Embryophyta</taxon>
        <taxon>Tracheophyta</taxon>
        <taxon>Spermatophyta</taxon>
        <taxon>Magnoliopsida</taxon>
        <taxon>eudicotyledons</taxon>
        <taxon>Gunneridae</taxon>
        <taxon>Pentapetalae</taxon>
        <taxon>asterids</taxon>
        <taxon>lamiids</taxon>
        <taxon>Solanales</taxon>
        <taxon>Solanaceae</taxon>
        <taxon>Solanoideae</taxon>
        <taxon>Solaneae</taxon>
        <taxon>Solanum</taxon>
        <taxon>Solanum subgen. Lycopersicon</taxon>
    </lineage>
</organism>
<keyword evidence="6 13" id="KW-0964">Secreted</keyword>
<evidence type="ECO:0000256" key="2">
    <source>
        <dbReference type="ARBA" id="ARBA00004271"/>
    </source>
</evidence>
<evidence type="ECO:0000256" key="8">
    <source>
        <dbReference type="ARBA" id="ARBA00022737"/>
    </source>
</evidence>
<dbReference type="SUPFAM" id="SSF49503">
    <property type="entry name" value="Cupredoxins"/>
    <property type="match status" value="3"/>
</dbReference>
<dbReference type="Proteomes" id="UP000694930">
    <property type="component" value="Chromosome 5"/>
</dbReference>
<keyword evidence="13" id="KW-0732">Signal</keyword>
<feature type="domain" description="Plastocyanin-like" evidence="15">
    <location>
        <begin position="443"/>
        <end position="536"/>
    </location>
</feature>
<comment type="subcellular location">
    <subcellularLocation>
        <location evidence="2 13">Secreted</location>
        <location evidence="2 13">Extracellular space</location>
        <location evidence="2 13">Apoplast</location>
    </subcellularLocation>
</comment>
<dbReference type="InterPro" id="IPR034288">
    <property type="entry name" value="CuRO_1_LCC"/>
</dbReference>
<keyword evidence="10 13" id="KW-0186">Copper</keyword>
<feature type="chain" id="PRO_5044965871" description="Laccase" evidence="13">
    <location>
        <begin position="29"/>
        <end position="605"/>
    </location>
</feature>
<dbReference type="Pfam" id="PF07731">
    <property type="entry name" value="Cu-oxidase_2"/>
    <property type="match status" value="2"/>
</dbReference>
<evidence type="ECO:0000256" key="3">
    <source>
        <dbReference type="ARBA" id="ARBA00010609"/>
    </source>
</evidence>
<dbReference type="Gene3D" id="2.60.40.420">
    <property type="entry name" value="Cupredoxins - blue copper proteins"/>
    <property type="match status" value="3"/>
</dbReference>
<keyword evidence="8 13" id="KW-0677">Repeat</keyword>
<dbReference type="EC" id="1.10.3.2" evidence="4 13"/>
<feature type="domain" description="Plastocyanin-like" evidence="14">
    <location>
        <begin position="171"/>
        <end position="322"/>
    </location>
</feature>
<dbReference type="InterPro" id="IPR001117">
    <property type="entry name" value="Cu-oxidase_2nd"/>
</dbReference>
<dbReference type="PROSITE" id="PS00079">
    <property type="entry name" value="MULTICOPPER_OXIDASE1"/>
    <property type="match status" value="1"/>
</dbReference>
<sequence>MKNLITTLFIYFLVILFLCNKHSKYVVGFRPQRRGGRSTRFYDFKVQTTRVTKLCNTKEIPTINGMYPGPVVYAQEDDKVIVRVTNESPYNITIHWHGIRQRLSCWSDGPSYITQCPIQTGQNFTYEFTLVQQKGTFFWHAHVSWLRATVYGAIVVYPKNGVPYPFNFPYEEHIIILGEFWMKDMVQIEQAVLASGGAPPPADAFTINGQPGPNYNCSADDIFKIYAVPGKTYLLRLINAALNQEHFFAIANHRLTIVEVDAEYTKPLTTDQVMLGPGQTLNVLVTADKHIAKYSMAMGPYQSAKNVSFQNITAIAYFQYFGATANDLSLPAALPHFDDNLAAKTVMDGLRSLNPVTVPKDIDRNLFVTIGLNVQKCRSKNPQKDCQAKDGGVMAASMNNISFSKPNISILEAYYKNISGYFTQDFPRVPLKFYDFVNGAPNNPPNDTNSLNGTRTYVLDYGTKVQLILQDTSTVSTENHPIHLHGYSFYVVGYGTGNYDPDTANFNLVDPPYMNTIGVPVGGWAAIRFVADNPGNKLELKLHLIIITVRCTKLTDGPFSCTGAWFMHCHLEIHLSWGLSVVLIVKNGEGPLERLPHPPKDLPRC</sequence>
<feature type="domain" description="Plastocyanin-like" evidence="15">
    <location>
        <begin position="562"/>
        <end position="588"/>
    </location>
</feature>
<accession>A0ABM1VBK5</accession>